<reference evidence="1" key="2">
    <citation type="submission" date="2025-08" db="UniProtKB">
        <authorList>
            <consortium name="Ensembl"/>
        </authorList>
    </citation>
    <scope>IDENTIFICATION</scope>
    <source>
        <strain evidence="1">Guanapo</strain>
    </source>
</reference>
<dbReference type="RefSeq" id="XP_008419361.1">
    <property type="nucleotide sequence ID" value="XM_008421139.2"/>
</dbReference>
<organism evidence="1 2">
    <name type="scientific">Poecilia reticulata</name>
    <name type="common">Guppy</name>
    <name type="synonym">Acanthophacelus reticulatus</name>
    <dbReference type="NCBI Taxonomy" id="8081"/>
    <lineage>
        <taxon>Eukaryota</taxon>
        <taxon>Metazoa</taxon>
        <taxon>Chordata</taxon>
        <taxon>Craniata</taxon>
        <taxon>Vertebrata</taxon>
        <taxon>Euteleostomi</taxon>
        <taxon>Actinopterygii</taxon>
        <taxon>Neopterygii</taxon>
        <taxon>Teleostei</taxon>
        <taxon>Neoteleostei</taxon>
        <taxon>Acanthomorphata</taxon>
        <taxon>Ovalentaria</taxon>
        <taxon>Atherinomorphae</taxon>
        <taxon>Cyprinodontiformes</taxon>
        <taxon>Poeciliidae</taxon>
        <taxon>Poeciliinae</taxon>
        <taxon>Poecilia</taxon>
    </lineage>
</organism>
<dbReference type="OMA" id="CPFLQIP"/>
<dbReference type="GeneID" id="103471876"/>
<dbReference type="GO" id="GO:0051131">
    <property type="term" value="P:chaperone-mediated protein complex assembly"/>
    <property type="evidence" value="ECO:0007669"/>
    <property type="project" value="InterPro"/>
</dbReference>
<accession>A0A3P9NJA8</accession>
<reference evidence="2" key="1">
    <citation type="submission" date="2013-11" db="EMBL/GenBank/DDBJ databases">
        <title>The genomic landscape of the Guanapo guppy.</title>
        <authorList>
            <person name="Kuenstner A."/>
            <person name="Dreyer C."/>
        </authorList>
    </citation>
    <scope>NUCLEOTIDE SEQUENCE</scope>
    <source>
        <strain evidence="2">Guanapo</strain>
    </source>
</reference>
<dbReference type="Pfam" id="PF00118">
    <property type="entry name" value="Cpn60_TCP1"/>
    <property type="match status" value="1"/>
</dbReference>
<dbReference type="RefSeq" id="XP_017162704.1">
    <property type="nucleotide sequence ID" value="XM_017307215.1"/>
</dbReference>
<dbReference type="InterPro" id="IPR027413">
    <property type="entry name" value="GROEL-like_equatorial_sf"/>
</dbReference>
<dbReference type="Proteomes" id="UP000242638">
    <property type="component" value="Unassembled WGS sequence"/>
</dbReference>
<evidence type="ECO:0000313" key="2">
    <source>
        <dbReference type="Proteomes" id="UP000242638"/>
    </source>
</evidence>
<dbReference type="SUPFAM" id="SSF48592">
    <property type="entry name" value="GroEL equatorial domain-like"/>
    <property type="match status" value="1"/>
</dbReference>
<dbReference type="CTD" id="166379"/>
<reference evidence="1" key="3">
    <citation type="submission" date="2025-09" db="UniProtKB">
        <authorList>
            <consortium name="Ensembl"/>
        </authorList>
    </citation>
    <scope>IDENTIFICATION</scope>
    <source>
        <strain evidence="1">Guanapo</strain>
    </source>
</reference>
<dbReference type="PANTHER" id="PTHR46883:SF1">
    <property type="entry name" value="BARDET-BIEDL SYNDROME 12 PROTEIN"/>
    <property type="match status" value="1"/>
</dbReference>
<dbReference type="AlphaFoldDB" id="A0A3P9NJA8"/>
<dbReference type="RefSeq" id="XP_017162705.1">
    <property type="nucleotide sequence ID" value="XM_017307216.1"/>
</dbReference>
<dbReference type="GO" id="GO:0045494">
    <property type="term" value="P:photoreceptor cell maintenance"/>
    <property type="evidence" value="ECO:0007669"/>
    <property type="project" value="TreeGrafter"/>
</dbReference>
<dbReference type="Gene3D" id="1.10.560.10">
    <property type="entry name" value="GroEL-like equatorial domain"/>
    <property type="match status" value="2"/>
</dbReference>
<dbReference type="OrthoDB" id="10037098at2759"/>
<evidence type="ECO:0000313" key="1">
    <source>
        <dbReference type="Ensembl" id="ENSPREP00000009642.1"/>
    </source>
</evidence>
<dbReference type="Ensembl" id="ENSPRET00000009758.1">
    <property type="protein sequence ID" value="ENSPREP00000009642.1"/>
    <property type="gene ID" value="ENSPREG00000006564.1"/>
</dbReference>
<dbReference type="RefSeq" id="XP_008419362.1">
    <property type="nucleotide sequence ID" value="XM_008421140.2"/>
</dbReference>
<dbReference type="Bgee" id="ENSPREG00000006564">
    <property type="expression patterns" value="Expressed in organism subdivision and 1 other cell type or tissue"/>
</dbReference>
<dbReference type="KEGG" id="pret:103471876"/>
<dbReference type="STRING" id="8081.ENSPREP00000009642"/>
<name>A0A3P9NJA8_POERE</name>
<dbReference type="GO" id="GO:0060027">
    <property type="term" value="P:convergent extension involved in gastrulation"/>
    <property type="evidence" value="ECO:0007669"/>
    <property type="project" value="Ensembl"/>
</dbReference>
<dbReference type="InterPro" id="IPR042984">
    <property type="entry name" value="BBS12"/>
</dbReference>
<protein>
    <submittedName>
        <fullName evidence="1">Bardet-Biedl syndrome 12</fullName>
    </submittedName>
</protein>
<dbReference type="SUPFAM" id="SSF52029">
    <property type="entry name" value="GroEL apical domain-like"/>
    <property type="match status" value="1"/>
</dbReference>
<keyword evidence="2" id="KW-1185">Reference proteome</keyword>
<sequence>MLEGVVINSRQHVGLQKLSALSGRIRSSVGPFKSYKFIQDESSGDSVLVCSCFRIIENLEPNCAVGQLVYETVRGHHKQYRTGSGCLLFLAGAWSRAAMDSLQRGISVKHLITAMSEGIDICLDVCKKFSLSFKDLAVIEKCTAAPGGTKKASTDASVEEMANFHDKCLSKSGQRKVKLSRHFCEAKSEMLSTVRDPDQPDMMVIAESLSHGCEKAMKLAVEAAQMLLKTNQQRIRDPLFDISKMLTCLVSGLPEDCACVVEGCILLLSDEQAAVAHVVKQQPLKVALITGDLSPTYRHLGFKSLPGEQCVRENLDLSASSKEDEWVDKVVKLLLNLEVKLILTAGLVSQKVIQHCGRHQILVMEKVNSSVLKTIGSSTGAIPVHYATQLTESCVGDGVNVEIWRDLSSYERKSLTAVNISTGRNSGLVTVVVTSCVHGKLQALEDQFWACAYRLHQALKDGALLPGAGGAEVLCVHQLQKQAEHDRAKDSKTGSAANLYRGLVLQLMADGLIDYITAVMVNTGSFTAANARTIVRKQLTEFHRDEISTGKFLQLVSQSKREDAGFSAVKPDEAPALNIYDNLSVKQEAWRKALDLVFLVLQTDAEIITGTGQNNEGNLMLL</sequence>
<dbReference type="GeneTree" id="ENSGT00390000008984"/>
<dbReference type="InterPro" id="IPR027409">
    <property type="entry name" value="GroEL-like_apical_dom_sf"/>
</dbReference>
<dbReference type="InterPro" id="IPR002423">
    <property type="entry name" value="Cpn60/GroEL/TCP-1"/>
</dbReference>
<dbReference type="PANTHER" id="PTHR46883">
    <property type="entry name" value="BARDET-BIEDL SYNDROME 12 PROTEIN"/>
    <property type="match status" value="1"/>
</dbReference>
<dbReference type="GO" id="GO:0005524">
    <property type="term" value="F:ATP binding"/>
    <property type="evidence" value="ECO:0007669"/>
    <property type="project" value="InterPro"/>
</dbReference>
<proteinExistence type="predicted"/>
<dbReference type="Gene3D" id="3.50.7.10">
    <property type="entry name" value="GroEL"/>
    <property type="match status" value="1"/>
</dbReference>